<evidence type="ECO:0000313" key="1">
    <source>
        <dbReference type="EMBL" id="ETW94975.1"/>
    </source>
</evidence>
<dbReference type="InterPro" id="IPR029058">
    <property type="entry name" value="AB_hydrolase_fold"/>
</dbReference>
<gene>
    <name evidence="1" type="ORF">ETSY2_48835</name>
</gene>
<dbReference type="SUPFAM" id="SSF53474">
    <property type="entry name" value="alpha/beta-Hydrolases"/>
    <property type="match status" value="1"/>
</dbReference>
<organism evidence="1 2">
    <name type="scientific">Candidatus Entotheonella gemina</name>
    <dbReference type="NCBI Taxonomy" id="1429439"/>
    <lineage>
        <taxon>Bacteria</taxon>
        <taxon>Pseudomonadati</taxon>
        <taxon>Nitrospinota/Tectimicrobiota group</taxon>
        <taxon>Candidatus Tectimicrobiota</taxon>
        <taxon>Candidatus Entotheonellia</taxon>
        <taxon>Candidatus Entotheonellales</taxon>
        <taxon>Candidatus Entotheonellaceae</taxon>
        <taxon>Candidatus Entotheonella</taxon>
    </lineage>
</organism>
<reference evidence="1 2" key="1">
    <citation type="journal article" date="2014" name="Nature">
        <title>An environmental bacterial taxon with a large and distinct metabolic repertoire.</title>
        <authorList>
            <person name="Wilson M.C."/>
            <person name="Mori T."/>
            <person name="Ruckert C."/>
            <person name="Uria A.R."/>
            <person name="Helf M.J."/>
            <person name="Takada K."/>
            <person name="Gernert C."/>
            <person name="Steffens U.A."/>
            <person name="Heycke N."/>
            <person name="Schmitt S."/>
            <person name="Rinke C."/>
            <person name="Helfrich E.J."/>
            <person name="Brachmann A.O."/>
            <person name="Gurgui C."/>
            <person name="Wakimoto T."/>
            <person name="Kracht M."/>
            <person name="Crusemann M."/>
            <person name="Hentschel U."/>
            <person name="Abe I."/>
            <person name="Matsunaga S."/>
            <person name="Kalinowski J."/>
            <person name="Takeyama H."/>
            <person name="Piel J."/>
        </authorList>
    </citation>
    <scope>NUCLEOTIDE SEQUENCE [LARGE SCALE GENOMIC DNA]</scope>
    <source>
        <strain evidence="2">TSY2</strain>
    </source>
</reference>
<sequence length="308" mass="34640">MRWFHESMDRLQAATIRLAMPQAFRHGTTSPSLREHLDAVRLSAPLLTAQKRYRLTADTLVGPLACGYRVRLGSRPDLPVLIYHHGIAEMPYDKSFRGIFGWHAVDAHLVALQAPFHRTWWTVSNGLTTISRFMAMCAVSIAMMEAVRRRFHDYGAPRSLMAGLSLGGFLSLMHHLHVGTATRYAPLLAGPDISHTMLATPFGRLLAPEARAQTEHVEALLDFRQAFQTSDTRHIFPLLARYDLHMPYHHLHPCYLDSQVPTPLLTRGHITGSMSFHALRNHLLSCLEPLRQAATAGAQPENISWLKP</sequence>
<dbReference type="Proteomes" id="UP000019140">
    <property type="component" value="Unassembled WGS sequence"/>
</dbReference>
<keyword evidence="2" id="KW-1185">Reference proteome</keyword>
<comment type="caution">
    <text evidence="1">The sequence shown here is derived from an EMBL/GenBank/DDBJ whole genome shotgun (WGS) entry which is preliminary data.</text>
</comment>
<proteinExistence type="predicted"/>
<evidence type="ECO:0000313" key="2">
    <source>
        <dbReference type="Proteomes" id="UP000019140"/>
    </source>
</evidence>
<protein>
    <submittedName>
        <fullName evidence="1">Uncharacterized protein</fullName>
    </submittedName>
</protein>
<dbReference type="EMBL" id="AZHX01002377">
    <property type="protein sequence ID" value="ETW94975.1"/>
    <property type="molecule type" value="Genomic_DNA"/>
</dbReference>
<dbReference type="AlphaFoldDB" id="W4LB72"/>
<dbReference type="HOGENOM" id="CLU_902204_0_0_7"/>
<name>W4LB72_9BACT</name>
<accession>W4LB72</accession>